<keyword evidence="2 8" id="KW-1277">Toxin-antitoxin system</keyword>
<evidence type="ECO:0000313" key="10">
    <source>
        <dbReference type="EMBL" id="QIH72365.1"/>
    </source>
</evidence>
<reference evidence="10 11" key="1">
    <citation type="submission" date="2020-01" db="EMBL/GenBank/DDBJ databases">
        <authorList>
            <person name="Wang S."/>
        </authorList>
    </citation>
    <scope>NUCLEOTIDE SEQUENCE [LARGE SCALE GENOMIC DNA]</scope>
    <source>
        <strain evidence="10 11">D151-2-6</strain>
    </source>
</reference>
<proteinExistence type="inferred from homology"/>
<gene>
    <name evidence="8" type="primary">vapC</name>
    <name evidence="10" type="ORF">GYM46_05015</name>
</gene>
<evidence type="ECO:0000313" key="11">
    <source>
        <dbReference type="Proteomes" id="UP000501325"/>
    </source>
</evidence>
<dbReference type="Pfam" id="PF01850">
    <property type="entry name" value="PIN"/>
    <property type="match status" value="1"/>
</dbReference>
<organism evidence="10 11">
    <name type="scientific">Brevundimonas mediterranea</name>
    <dbReference type="NCBI Taxonomy" id="74329"/>
    <lineage>
        <taxon>Bacteria</taxon>
        <taxon>Pseudomonadati</taxon>
        <taxon>Pseudomonadota</taxon>
        <taxon>Alphaproteobacteria</taxon>
        <taxon>Caulobacterales</taxon>
        <taxon>Caulobacteraceae</taxon>
        <taxon>Brevundimonas</taxon>
    </lineage>
</organism>
<accession>A0AB37E5V2</accession>
<dbReference type="AlphaFoldDB" id="A0AB37E5V2"/>
<dbReference type="KEGG" id="bmed:GYM46_05015"/>
<feature type="binding site" evidence="8">
    <location>
        <position position="98"/>
    </location>
    <ligand>
        <name>Mg(2+)</name>
        <dbReference type="ChEBI" id="CHEBI:18420"/>
    </ligand>
</feature>
<dbReference type="GO" id="GO:0004540">
    <property type="term" value="F:RNA nuclease activity"/>
    <property type="evidence" value="ECO:0007669"/>
    <property type="project" value="InterPro"/>
</dbReference>
<comment type="similarity">
    <text evidence="7 8">Belongs to the PINc/VapC protein family.</text>
</comment>
<dbReference type="SUPFAM" id="SSF88723">
    <property type="entry name" value="PIN domain-like"/>
    <property type="match status" value="1"/>
</dbReference>
<dbReference type="PANTHER" id="PTHR33653:SF1">
    <property type="entry name" value="RIBONUCLEASE VAPC2"/>
    <property type="match status" value="1"/>
</dbReference>
<dbReference type="CDD" id="cd18748">
    <property type="entry name" value="PIN_VapC4-5_FitB-like"/>
    <property type="match status" value="1"/>
</dbReference>
<dbReference type="GO" id="GO:0090729">
    <property type="term" value="F:toxin activity"/>
    <property type="evidence" value="ECO:0007669"/>
    <property type="project" value="UniProtKB-KW"/>
</dbReference>
<evidence type="ECO:0000256" key="6">
    <source>
        <dbReference type="ARBA" id="ARBA00022842"/>
    </source>
</evidence>
<dbReference type="Gene3D" id="3.40.50.1010">
    <property type="entry name" value="5'-nuclease"/>
    <property type="match status" value="1"/>
</dbReference>
<dbReference type="PANTHER" id="PTHR33653">
    <property type="entry name" value="RIBONUCLEASE VAPC2"/>
    <property type="match status" value="1"/>
</dbReference>
<evidence type="ECO:0000256" key="5">
    <source>
        <dbReference type="ARBA" id="ARBA00022801"/>
    </source>
</evidence>
<name>A0AB37E5V2_9CAUL</name>
<dbReference type="GO" id="GO:0016787">
    <property type="term" value="F:hydrolase activity"/>
    <property type="evidence" value="ECO:0007669"/>
    <property type="project" value="UniProtKB-KW"/>
</dbReference>
<keyword evidence="3 8" id="KW-0540">Nuclease</keyword>
<evidence type="ECO:0000256" key="2">
    <source>
        <dbReference type="ARBA" id="ARBA00022649"/>
    </source>
</evidence>
<evidence type="ECO:0000259" key="9">
    <source>
        <dbReference type="SMART" id="SM00670"/>
    </source>
</evidence>
<evidence type="ECO:0000256" key="8">
    <source>
        <dbReference type="HAMAP-Rule" id="MF_00265"/>
    </source>
</evidence>
<keyword evidence="5 8" id="KW-0378">Hydrolase</keyword>
<keyword evidence="6 8" id="KW-0460">Magnesium</keyword>
<dbReference type="SMART" id="SM00670">
    <property type="entry name" value="PINc"/>
    <property type="match status" value="1"/>
</dbReference>
<comment type="function">
    <text evidence="8">Toxic component of a toxin-antitoxin (TA) system. An RNase.</text>
</comment>
<dbReference type="InterPro" id="IPR002716">
    <property type="entry name" value="PIN_dom"/>
</dbReference>
<evidence type="ECO:0000256" key="3">
    <source>
        <dbReference type="ARBA" id="ARBA00022722"/>
    </source>
</evidence>
<dbReference type="InterPro" id="IPR022907">
    <property type="entry name" value="VapC_family"/>
</dbReference>
<keyword evidence="8" id="KW-0800">Toxin</keyword>
<evidence type="ECO:0000256" key="7">
    <source>
        <dbReference type="ARBA" id="ARBA00038093"/>
    </source>
</evidence>
<protein>
    <recommendedName>
        <fullName evidence="8">Ribonuclease VapC</fullName>
        <shortName evidence="8">RNase VapC</shortName>
        <ecNumber evidence="8">3.1.-.-</ecNumber>
    </recommendedName>
    <alternativeName>
        <fullName evidence="8">Toxin VapC</fullName>
    </alternativeName>
</protein>
<dbReference type="InterPro" id="IPR029060">
    <property type="entry name" value="PIN-like_dom_sf"/>
</dbReference>
<keyword evidence="4 8" id="KW-0479">Metal-binding</keyword>
<evidence type="ECO:0000256" key="4">
    <source>
        <dbReference type="ARBA" id="ARBA00022723"/>
    </source>
</evidence>
<dbReference type="GO" id="GO:0000287">
    <property type="term" value="F:magnesium ion binding"/>
    <property type="evidence" value="ECO:0007669"/>
    <property type="project" value="UniProtKB-UniRule"/>
</dbReference>
<feature type="binding site" evidence="8">
    <location>
        <position position="7"/>
    </location>
    <ligand>
        <name>Mg(2+)</name>
        <dbReference type="ChEBI" id="CHEBI:18420"/>
    </ligand>
</feature>
<feature type="domain" description="PIN" evidence="9">
    <location>
        <begin position="2"/>
        <end position="121"/>
    </location>
</feature>
<dbReference type="EMBL" id="CP048751">
    <property type="protein sequence ID" value="QIH72365.1"/>
    <property type="molecule type" value="Genomic_DNA"/>
</dbReference>
<dbReference type="HAMAP" id="MF_00265">
    <property type="entry name" value="VapC_Nob1"/>
    <property type="match status" value="1"/>
</dbReference>
<sequence>MSGYMLDTNAVSDLMYDPLGPVGQRMAMVATGDVCISLIVVAELRFGVAKSGSLRIAAQLETVLSGLSIRAWEAPADYIYGDIRADLQRRGRLIGANDLLIAAHALALDCILVTDNEREFSRVPGLRVENWLRPG</sequence>
<dbReference type="Proteomes" id="UP000501325">
    <property type="component" value="Chromosome"/>
</dbReference>
<dbReference type="EC" id="3.1.-.-" evidence="8"/>
<comment type="cofactor">
    <cofactor evidence="1 8">
        <name>Mg(2+)</name>
        <dbReference type="ChEBI" id="CHEBI:18420"/>
    </cofactor>
</comment>
<dbReference type="InterPro" id="IPR050556">
    <property type="entry name" value="Type_II_TA_system_RNase"/>
</dbReference>
<evidence type="ECO:0000256" key="1">
    <source>
        <dbReference type="ARBA" id="ARBA00001946"/>
    </source>
</evidence>